<organism evidence="4 5">
    <name type="scientific">Microcella putealis</name>
    <dbReference type="NCBI Taxonomy" id="337005"/>
    <lineage>
        <taxon>Bacteria</taxon>
        <taxon>Bacillati</taxon>
        <taxon>Actinomycetota</taxon>
        <taxon>Actinomycetes</taxon>
        <taxon>Micrococcales</taxon>
        <taxon>Microbacteriaceae</taxon>
        <taxon>Microcella</taxon>
    </lineage>
</organism>
<dbReference type="GO" id="GO:0004521">
    <property type="term" value="F:RNA endonuclease activity"/>
    <property type="evidence" value="ECO:0007669"/>
    <property type="project" value="TreeGrafter"/>
</dbReference>
<gene>
    <name evidence="4" type="ORF">EV141_0400</name>
</gene>
<dbReference type="EMBL" id="SGWW01000001">
    <property type="protein sequence ID" value="RZS59183.1"/>
    <property type="molecule type" value="Genomic_DNA"/>
</dbReference>
<dbReference type="InterPro" id="IPR022712">
    <property type="entry name" value="Beta_Casp"/>
</dbReference>
<evidence type="ECO:0000259" key="3">
    <source>
        <dbReference type="SMART" id="SM01027"/>
    </source>
</evidence>
<dbReference type="SUPFAM" id="SSF56281">
    <property type="entry name" value="Metallo-hydrolase/oxidoreductase"/>
    <property type="match status" value="1"/>
</dbReference>
<evidence type="ECO:0000259" key="2">
    <source>
        <dbReference type="SMART" id="SM00849"/>
    </source>
</evidence>
<dbReference type="Gene3D" id="3.40.50.10890">
    <property type="match status" value="1"/>
</dbReference>
<reference evidence="4 5" key="1">
    <citation type="journal article" date="2015" name="Stand. Genomic Sci.">
        <title>Genomic Encyclopedia of Bacterial and Archaeal Type Strains, Phase III: the genomes of soil and plant-associated and newly described type strains.</title>
        <authorList>
            <person name="Whitman W.B."/>
            <person name="Woyke T."/>
            <person name="Klenk H.P."/>
            <person name="Zhou Y."/>
            <person name="Lilburn T.G."/>
            <person name="Beck B.J."/>
            <person name="De Vos P."/>
            <person name="Vandamme P."/>
            <person name="Eisen J.A."/>
            <person name="Garrity G."/>
            <person name="Hugenholtz P."/>
            <person name="Kyrpides N.C."/>
        </authorList>
    </citation>
    <scope>NUCLEOTIDE SEQUENCE [LARGE SCALE GENOMIC DNA]</scope>
    <source>
        <strain evidence="4 5">CV2</strain>
    </source>
</reference>
<evidence type="ECO:0000256" key="1">
    <source>
        <dbReference type="ARBA" id="ARBA00022801"/>
    </source>
</evidence>
<dbReference type="InterPro" id="IPR001279">
    <property type="entry name" value="Metallo-B-lactamas"/>
</dbReference>
<dbReference type="InterPro" id="IPR050698">
    <property type="entry name" value="MBL"/>
</dbReference>
<protein>
    <submittedName>
        <fullName evidence="4">Metallo-beta-lactamase family protein</fullName>
    </submittedName>
</protein>
<name>A0A4Q7LXA3_9MICO</name>
<evidence type="ECO:0000313" key="5">
    <source>
        <dbReference type="Proteomes" id="UP000293519"/>
    </source>
</evidence>
<dbReference type="AlphaFoldDB" id="A0A4Q7LXA3"/>
<dbReference type="Pfam" id="PF10996">
    <property type="entry name" value="Beta-Casp"/>
    <property type="match status" value="1"/>
</dbReference>
<feature type="domain" description="Beta-Casp" evidence="3">
    <location>
        <begin position="251"/>
        <end position="370"/>
    </location>
</feature>
<dbReference type="OrthoDB" id="2971563at2"/>
<keyword evidence="5" id="KW-1185">Reference proteome</keyword>
<feature type="domain" description="Metallo-beta-lactamase" evidence="2">
    <location>
        <begin position="14"/>
        <end position="246"/>
    </location>
</feature>
<dbReference type="Proteomes" id="UP000293519">
    <property type="component" value="Unassembled WGS sequence"/>
</dbReference>
<dbReference type="Pfam" id="PF12706">
    <property type="entry name" value="Lactamase_B_2"/>
    <property type="match status" value="1"/>
</dbReference>
<dbReference type="Gene3D" id="3.60.15.10">
    <property type="entry name" value="Ribonuclease Z/Hydroxyacylglutathione hydrolase-like"/>
    <property type="match status" value="1"/>
</dbReference>
<dbReference type="RefSeq" id="WP_130484292.1">
    <property type="nucleotide sequence ID" value="NZ_SGWW01000001.1"/>
</dbReference>
<dbReference type="SMART" id="SM01027">
    <property type="entry name" value="Beta-Casp"/>
    <property type="match status" value="1"/>
</dbReference>
<dbReference type="PANTHER" id="PTHR11203">
    <property type="entry name" value="CLEAVAGE AND POLYADENYLATION SPECIFICITY FACTOR FAMILY MEMBER"/>
    <property type="match status" value="1"/>
</dbReference>
<dbReference type="SMART" id="SM00849">
    <property type="entry name" value="Lactamase_B"/>
    <property type="match status" value="1"/>
</dbReference>
<dbReference type="Pfam" id="PF07521">
    <property type="entry name" value="RMMBL"/>
    <property type="match status" value="1"/>
</dbReference>
<keyword evidence="1" id="KW-0378">Hydrolase</keyword>
<dbReference type="GO" id="GO:0016787">
    <property type="term" value="F:hydrolase activity"/>
    <property type="evidence" value="ECO:0007669"/>
    <property type="project" value="UniProtKB-KW"/>
</dbReference>
<sequence length="453" mass="48997">MATLTFWGAAGTVTGSRFVLDAAGGRVLIDCGLFQGYKVLRERNRLAFPVSPDSIDAVVVTHAHLDHSGYLPALVRDGFRGAVHVTDGTRELLGLLLPDSAYLQEEEARSAAKKGYSKHQRPTPLYRTADADRALQALEAHPLRATIEPVPGVRVTFVPAGHILGASQLTIEVDGRVLHVSGDLGRRDDALMLPPTPLAELGRIDRLLLEGTYGDRRHPDADPADELAEAITPVVRRGGIVIIPAFAVGRAQTLLLHLHRLRSSGRIPDVPVYLNSPMAVDASILYRHHPEEHRIAASELAAMYRDVRLVRDVDDSKLLNLRGGPMIIVAASGMLTGGRVLHHIAAYGDDERNAILLAGYQAGGTRGAALQRGDRSLRIFGREHPIRATVITLSSMSAHADADGIIDWMRGADIGDAHVVHAEPDAADALRRRIAMELGVPVRVAEQAQRVEV</sequence>
<evidence type="ECO:0000313" key="4">
    <source>
        <dbReference type="EMBL" id="RZS59183.1"/>
    </source>
</evidence>
<proteinExistence type="predicted"/>
<accession>A0A4Q7LXA3</accession>
<dbReference type="InterPro" id="IPR011108">
    <property type="entry name" value="RMMBL"/>
</dbReference>
<dbReference type="InterPro" id="IPR036866">
    <property type="entry name" value="RibonucZ/Hydroxyglut_hydro"/>
</dbReference>
<comment type="caution">
    <text evidence="4">The sequence shown here is derived from an EMBL/GenBank/DDBJ whole genome shotgun (WGS) entry which is preliminary data.</text>
</comment>
<dbReference type="PANTHER" id="PTHR11203:SF37">
    <property type="entry name" value="INTEGRATOR COMPLEX SUBUNIT 11"/>
    <property type="match status" value="1"/>
</dbReference>
<dbReference type="CDD" id="cd16295">
    <property type="entry name" value="TTHA0252-CPSF-like_MBL-fold"/>
    <property type="match status" value="1"/>
</dbReference>